<comment type="caution">
    <text evidence="2">The sequence shown here is derived from an EMBL/GenBank/DDBJ whole genome shotgun (WGS) entry which is preliminary data.</text>
</comment>
<evidence type="ECO:0000256" key="1">
    <source>
        <dbReference type="SAM" id="MobiDB-lite"/>
    </source>
</evidence>
<organism evidence="2 3">
    <name type="scientific">Mycobacterium talmoniae</name>
    <dbReference type="NCBI Taxonomy" id="1858794"/>
    <lineage>
        <taxon>Bacteria</taxon>
        <taxon>Bacillati</taxon>
        <taxon>Actinomycetota</taxon>
        <taxon>Actinomycetes</taxon>
        <taxon>Mycobacteriales</taxon>
        <taxon>Mycobacteriaceae</taxon>
        <taxon>Mycobacterium</taxon>
    </lineage>
</organism>
<evidence type="ECO:0000313" key="3">
    <source>
        <dbReference type="Proteomes" id="UP000238296"/>
    </source>
</evidence>
<gene>
    <name evidence="2" type="ORF">C1Y40_05044</name>
</gene>
<proteinExistence type="predicted"/>
<feature type="compositionally biased region" description="Polar residues" evidence="1">
    <location>
        <begin position="131"/>
        <end position="140"/>
    </location>
</feature>
<dbReference type="EMBL" id="PPEA01000713">
    <property type="protein sequence ID" value="PQM44792.1"/>
    <property type="molecule type" value="Genomic_DNA"/>
</dbReference>
<feature type="region of interest" description="Disordered" evidence="1">
    <location>
        <begin position="121"/>
        <end position="153"/>
    </location>
</feature>
<accession>A0A2S8BDR4</accession>
<dbReference type="AlphaFoldDB" id="A0A2S8BDR4"/>
<sequence>MSTASTATTASADRENSSATRSPGPAPCSTSRCANRFAASSNSRYVMDRPWKLSATASGTRATCSPNNAGIDTDVRAGAVNTARLPISSSRARSGASSRSIDDNRWVGSAIIAASTRRSRSISAAMSPAANTSVSYSTRRFSSRPGRACSVSG</sequence>
<dbReference type="Proteomes" id="UP000238296">
    <property type="component" value="Unassembled WGS sequence"/>
</dbReference>
<feature type="compositionally biased region" description="Low complexity" evidence="1">
    <location>
        <begin position="1"/>
        <end position="11"/>
    </location>
</feature>
<feature type="compositionally biased region" description="Low complexity" evidence="1">
    <location>
        <begin position="121"/>
        <end position="130"/>
    </location>
</feature>
<name>A0A2S8BDR4_9MYCO</name>
<reference evidence="2 3" key="1">
    <citation type="journal article" date="2017" name="Int. J. Syst. Evol. Microbiol.">
        <title>Mycobacterium talmoniae sp. nov., a slowly growing mycobacterium isolated from human respiratory samples.</title>
        <authorList>
            <person name="Davidson R.M."/>
            <person name="DeGroote M.A."/>
            <person name="Marola J.L."/>
            <person name="Buss S."/>
            <person name="Jones V."/>
            <person name="McNeil M.R."/>
            <person name="Freifeld A.G."/>
            <person name="Elaine Epperson L."/>
            <person name="Hasan N.A."/>
            <person name="Jackson M."/>
            <person name="Iwen P.C."/>
            <person name="Salfinger M."/>
            <person name="Strong M."/>
        </authorList>
    </citation>
    <scope>NUCLEOTIDE SEQUENCE [LARGE SCALE GENOMIC DNA]</scope>
    <source>
        <strain evidence="2 3">ATCC BAA-2683</strain>
    </source>
</reference>
<protein>
    <submittedName>
        <fullName evidence="2">Uncharacterized protein</fullName>
    </submittedName>
</protein>
<feature type="region of interest" description="Disordered" evidence="1">
    <location>
        <begin position="1"/>
        <end position="32"/>
    </location>
</feature>
<evidence type="ECO:0000313" key="2">
    <source>
        <dbReference type="EMBL" id="PQM44792.1"/>
    </source>
</evidence>